<accession>A0A0K2UU94</accession>
<dbReference type="EMBL" id="HACA01024468">
    <property type="protein sequence ID" value="CDW41829.1"/>
    <property type="molecule type" value="Transcribed_RNA"/>
</dbReference>
<sequence>MIFSKNRKVLTYLPCLHCQNVLK</sequence>
<organism evidence="1">
    <name type="scientific">Lepeophtheirus salmonis</name>
    <name type="common">Salmon louse</name>
    <name type="synonym">Caligus salmonis</name>
    <dbReference type="NCBI Taxonomy" id="72036"/>
    <lineage>
        <taxon>Eukaryota</taxon>
        <taxon>Metazoa</taxon>
        <taxon>Ecdysozoa</taxon>
        <taxon>Arthropoda</taxon>
        <taxon>Crustacea</taxon>
        <taxon>Multicrustacea</taxon>
        <taxon>Hexanauplia</taxon>
        <taxon>Copepoda</taxon>
        <taxon>Siphonostomatoida</taxon>
        <taxon>Caligidae</taxon>
        <taxon>Lepeophtheirus</taxon>
    </lineage>
</organism>
<evidence type="ECO:0000313" key="1">
    <source>
        <dbReference type="EMBL" id="CDW41829.1"/>
    </source>
</evidence>
<dbReference type="AlphaFoldDB" id="A0A0K2UU94"/>
<protein>
    <submittedName>
        <fullName evidence="1">Uncharacterized protein</fullName>
    </submittedName>
</protein>
<proteinExistence type="predicted"/>
<name>A0A0K2UU94_LEPSM</name>
<reference evidence="1" key="1">
    <citation type="submission" date="2014-05" db="EMBL/GenBank/DDBJ databases">
        <authorList>
            <person name="Chronopoulou M."/>
        </authorList>
    </citation>
    <scope>NUCLEOTIDE SEQUENCE</scope>
    <source>
        <tissue evidence="1">Whole organism</tissue>
    </source>
</reference>